<reference evidence="1 2" key="1">
    <citation type="journal article" date="2015" name="Microbiome">
        <title>Genomic resolution of linkages in carbon, nitrogen, and sulfur cycling among widespread estuary sediment bacteria.</title>
        <authorList>
            <person name="Baker B.J."/>
            <person name="Lazar C.S."/>
            <person name="Teske A.P."/>
            <person name="Dick G.J."/>
        </authorList>
    </citation>
    <scope>NUCLEOTIDE SEQUENCE [LARGE SCALE GENOMIC DNA]</scope>
    <source>
        <strain evidence="1">SM1_40</strain>
    </source>
</reference>
<gene>
    <name evidence="1" type="ORF">AMJ71_00535</name>
</gene>
<evidence type="ECO:0000313" key="2">
    <source>
        <dbReference type="Proteomes" id="UP000051035"/>
    </source>
</evidence>
<comment type="caution">
    <text evidence="1">The sequence shown here is derived from an EMBL/GenBank/DDBJ whole genome shotgun (WGS) entry which is preliminary data.</text>
</comment>
<dbReference type="EMBL" id="LJVA01000003">
    <property type="protein sequence ID" value="KPL11523.1"/>
    <property type="molecule type" value="Genomic_DNA"/>
</dbReference>
<dbReference type="Proteomes" id="UP000051035">
    <property type="component" value="Unassembled WGS sequence"/>
</dbReference>
<evidence type="ECO:0000313" key="1">
    <source>
        <dbReference type="EMBL" id="KPL11523.1"/>
    </source>
</evidence>
<name>A0A0S8JQQ6_UNCT6</name>
<protein>
    <submittedName>
        <fullName evidence="1">Uncharacterized protein</fullName>
    </submittedName>
</protein>
<accession>A0A0S8JQQ6</accession>
<proteinExistence type="predicted"/>
<dbReference type="AlphaFoldDB" id="A0A0S8JQQ6"/>
<organism evidence="1 2">
    <name type="scientific">candidate division TA06 bacterium SM1_40</name>
    <dbReference type="NCBI Taxonomy" id="1703773"/>
    <lineage>
        <taxon>Bacteria</taxon>
        <taxon>Bacteria division TA06</taxon>
    </lineage>
</organism>
<sequence>MLLMAGICPEVWGYLRKDTQGVRDLSHLSIFHGGTPIEDTGAGVSVFNAGIRTWGIRPCGVKANEERTSMACFLLGSTARLDWRDPEARRAECPGLSRTASHTSQEFRMIDPTLRILMLDDDQAVVYHLRRPGSICDTLEFDEFPSEGEYSIECACPVPSSSPFGLVVDGAIPERLLRLCALGGIRTIDMDIVLLFVSHYATHPIDEAIRRLLSIAVADGSLPMSAIHSAVRLAFDREEVVEVPAKLIVGDEATP</sequence>